<protein>
    <submittedName>
        <fullName evidence="1">Uncharacterized protein</fullName>
    </submittedName>
</protein>
<dbReference type="RefSeq" id="WP_270950615.1">
    <property type="nucleotide sequence ID" value="NZ_JAQGLA010000035.1"/>
</dbReference>
<dbReference type="Proteomes" id="UP001210380">
    <property type="component" value="Unassembled WGS sequence"/>
</dbReference>
<name>A0ABT4V1U3_9PSEU</name>
<dbReference type="EMBL" id="JAQGLA010000035">
    <property type="protein sequence ID" value="MDA3627913.1"/>
    <property type="molecule type" value="Genomic_DNA"/>
</dbReference>
<proteinExistence type="predicted"/>
<sequence length="41" mass="4171">MLTAGVTPPAEYVDVLLNADSAASKRALRSAVADACATRPP</sequence>
<organism evidence="1 2">
    <name type="scientific">Saccharopolyspora oryzae</name>
    <dbReference type="NCBI Taxonomy" id="2997343"/>
    <lineage>
        <taxon>Bacteria</taxon>
        <taxon>Bacillati</taxon>
        <taxon>Actinomycetota</taxon>
        <taxon>Actinomycetes</taxon>
        <taxon>Pseudonocardiales</taxon>
        <taxon>Pseudonocardiaceae</taxon>
        <taxon>Saccharopolyspora</taxon>
    </lineage>
</organism>
<reference evidence="1 2" key="1">
    <citation type="submission" date="2022-11" db="EMBL/GenBank/DDBJ databases">
        <title>Draft genome sequence of Saccharopolyspora sp. WRP15-2 isolated from rhizosphere soils of wild rice in Thailand.</title>
        <authorList>
            <person name="Duangmal K."/>
            <person name="Kammanee S."/>
            <person name="Muangham S."/>
        </authorList>
    </citation>
    <scope>NUCLEOTIDE SEQUENCE [LARGE SCALE GENOMIC DNA]</scope>
    <source>
        <strain evidence="1 2">WRP15-2</strain>
    </source>
</reference>
<accession>A0ABT4V1U3</accession>
<gene>
    <name evidence="1" type="ORF">OU415_20940</name>
</gene>
<keyword evidence="2" id="KW-1185">Reference proteome</keyword>
<evidence type="ECO:0000313" key="2">
    <source>
        <dbReference type="Proteomes" id="UP001210380"/>
    </source>
</evidence>
<comment type="caution">
    <text evidence="1">The sequence shown here is derived from an EMBL/GenBank/DDBJ whole genome shotgun (WGS) entry which is preliminary data.</text>
</comment>
<evidence type="ECO:0000313" key="1">
    <source>
        <dbReference type="EMBL" id="MDA3627913.1"/>
    </source>
</evidence>